<evidence type="ECO:0000313" key="2">
    <source>
        <dbReference type="Proteomes" id="UP000432464"/>
    </source>
</evidence>
<dbReference type="RefSeq" id="WP_154789102.1">
    <property type="nucleotide sequence ID" value="NZ_WMBB01000008.1"/>
</dbReference>
<dbReference type="InterPro" id="IPR049747">
    <property type="entry name" value="SCO2522-like"/>
</dbReference>
<accession>A0A6I3L421</accession>
<reference evidence="1 2" key="1">
    <citation type="submission" date="2019-11" db="EMBL/GenBank/DDBJ databases">
        <title>Nocardia sp. nov. CT2-14 isolated from soil.</title>
        <authorList>
            <person name="Kanchanasin P."/>
            <person name="Tanasupawat S."/>
            <person name="Yuki M."/>
            <person name="Kudo T."/>
        </authorList>
    </citation>
    <scope>NUCLEOTIDE SEQUENCE [LARGE SCALE GENOMIC DNA]</scope>
    <source>
        <strain evidence="1 2">CT2-14</strain>
    </source>
</reference>
<dbReference type="EMBL" id="WMBB01000008">
    <property type="protein sequence ID" value="MTE14629.1"/>
    <property type="molecule type" value="Genomic_DNA"/>
</dbReference>
<gene>
    <name evidence="1" type="ORF">GLP40_17900</name>
</gene>
<sequence>MSSATDYSEAGERNRVAGQPLSHLSIEVGHFYMDELVNGVDRIHAQLRKVAPIVAAQIAAAEKEFGPGARVSTCFLVDDYFWTRTATRSRDARRAADPRQVLEKLLVAAEQCEVPIDYLAREAGCAEVPSFQDGEPVGEPVRLAEMMAARIVAEPERDSTGRRPPTVESGWLCNGRRSSEYDAGQAMRIARYRPPEEFGARNHSIFLDVQLWSRQLEEVAGQQVERILWSCPFLASIWQLLRLGMIRDEGAMVAAPVPWEDPWPSDWSRLPAVMKLNSKAKPFAAYRALSVLPYSYLGIEHAVRVILDHLQLDDDVHAKLAERGAGERIPVEVPRQATRRLNHIFLGDV</sequence>
<keyword evidence="2" id="KW-1185">Reference proteome</keyword>
<name>A0A6I3L421_9NOCA</name>
<organism evidence="1 2">
    <name type="scientific">Nocardia aurantiaca</name>
    <dbReference type="NCBI Taxonomy" id="2675850"/>
    <lineage>
        <taxon>Bacteria</taxon>
        <taxon>Bacillati</taxon>
        <taxon>Actinomycetota</taxon>
        <taxon>Actinomycetes</taxon>
        <taxon>Mycobacteriales</taxon>
        <taxon>Nocardiaceae</taxon>
        <taxon>Nocardia</taxon>
    </lineage>
</organism>
<evidence type="ECO:0000313" key="1">
    <source>
        <dbReference type="EMBL" id="MTE14629.1"/>
    </source>
</evidence>
<comment type="caution">
    <text evidence="1">The sequence shown here is derived from an EMBL/GenBank/DDBJ whole genome shotgun (WGS) entry which is preliminary data.</text>
</comment>
<dbReference type="NCBIfam" id="NF040566">
    <property type="entry name" value="SCO2522_fam"/>
    <property type="match status" value="1"/>
</dbReference>
<dbReference type="AlphaFoldDB" id="A0A6I3L421"/>
<protein>
    <submittedName>
        <fullName evidence="1">Uncharacterized protein</fullName>
    </submittedName>
</protein>
<dbReference type="Proteomes" id="UP000432464">
    <property type="component" value="Unassembled WGS sequence"/>
</dbReference>
<proteinExistence type="predicted"/>